<gene>
    <name evidence="3" type="primary">ARHGEF19</name>
</gene>
<dbReference type="InterPro" id="IPR035899">
    <property type="entry name" value="DBL_dom_sf"/>
</dbReference>
<dbReference type="SMART" id="SM00325">
    <property type="entry name" value="RhoGEF"/>
    <property type="match status" value="1"/>
</dbReference>
<dbReference type="PANTHER" id="PTHR12845:SF6">
    <property type="entry name" value="RHO GUANINE NUCLEOTIDE EXCHANGE FACTOR 19"/>
    <property type="match status" value="1"/>
</dbReference>
<accession>A0A7M4FGK9</accession>
<reference evidence="3" key="2">
    <citation type="submission" date="2025-09" db="UniProtKB">
        <authorList>
            <consortium name="Ensembl"/>
        </authorList>
    </citation>
    <scope>IDENTIFICATION</scope>
</reference>
<dbReference type="PROSITE" id="PS50010">
    <property type="entry name" value="DH_2"/>
    <property type="match status" value="1"/>
</dbReference>
<feature type="domain" description="DH" evidence="2">
    <location>
        <begin position="1"/>
        <end position="150"/>
    </location>
</feature>
<dbReference type="PANTHER" id="PTHR12845">
    <property type="entry name" value="GUANINE NUCLEOTIDE EXCHANGE FACTOR"/>
    <property type="match status" value="1"/>
</dbReference>
<protein>
    <submittedName>
        <fullName evidence="3">Rho guanine nucleotide exchange factor 19</fullName>
    </submittedName>
</protein>
<reference evidence="3" key="1">
    <citation type="submission" date="2025-08" db="UniProtKB">
        <authorList>
            <consortium name="Ensembl"/>
        </authorList>
    </citation>
    <scope>IDENTIFICATION</scope>
</reference>
<evidence type="ECO:0000259" key="2">
    <source>
        <dbReference type="PROSITE" id="PS50010"/>
    </source>
</evidence>
<evidence type="ECO:0000313" key="4">
    <source>
        <dbReference type="Proteomes" id="UP000594220"/>
    </source>
</evidence>
<feature type="region of interest" description="Disordered" evidence="1">
    <location>
        <begin position="153"/>
        <end position="220"/>
    </location>
</feature>
<feature type="compositionally biased region" description="Low complexity" evidence="1">
    <location>
        <begin position="153"/>
        <end position="165"/>
    </location>
</feature>
<organism evidence="3 4">
    <name type="scientific">Crocodylus porosus</name>
    <name type="common">Saltwater crocodile</name>
    <name type="synonym">Estuarine crocodile</name>
    <dbReference type="NCBI Taxonomy" id="8502"/>
    <lineage>
        <taxon>Eukaryota</taxon>
        <taxon>Metazoa</taxon>
        <taxon>Chordata</taxon>
        <taxon>Craniata</taxon>
        <taxon>Vertebrata</taxon>
        <taxon>Euteleostomi</taxon>
        <taxon>Archelosauria</taxon>
        <taxon>Archosauria</taxon>
        <taxon>Crocodylia</taxon>
        <taxon>Longirostres</taxon>
        <taxon>Crocodylidae</taxon>
        <taxon>Crocodylus</taxon>
    </lineage>
</organism>
<dbReference type="InterPro" id="IPR047271">
    <property type="entry name" value="Ephexin-like"/>
</dbReference>
<evidence type="ECO:0000313" key="3">
    <source>
        <dbReference type="Ensembl" id="ENSCPRP00005024778.1"/>
    </source>
</evidence>
<proteinExistence type="predicted"/>
<dbReference type="SUPFAM" id="SSF48065">
    <property type="entry name" value="DBL homology domain (DH-domain)"/>
    <property type="match status" value="1"/>
</dbReference>
<dbReference type="Proteomes" id="UP000594220">
    <property type="component" value="Unplaced"/>
</dbReference>
<dbReference type="Ensembl" id="ENSCPRT00005028929.1">
    <property type="protein sequence ID" value="ENSCPRP00005024778.1"/>
    <property type="gene ID" value="ENSCPRG00005017204.1"/>
</dbReference>
<dbReference type="AlphaFoldDB" id="A0A7M4FGK9"/>
<sequence length="220" mass="24932">MQTAKFELITSEASYIHSLSIAVDHFMNSRELNECLGPQEKQWLFSKLPEVKDVSERFLLELEERLEEDILLFDVCDIVLRHCPAFRRVYLPYVTNQAYQEQTYQRLQDNAKFPGILAKLEEGPVCQRLPLTSFLILPFQRIMRLKMLVEVSPAAPGPRGRSPGAQTPRRARSMSPRPQVPARRELPHSPAVGASSRLQPSRSAGTGPGPSVRSRRSAPR</sequence>
<dbReference type="GO" id="GO:0032956">
    <property type="term" value="P:regulation of actin cytoskeleton organization"/>
    <property type="evidence" value="ECO:0007669"/>
    <property type="project" value="TreeGrafter"/>
</dbReference>
<name>A0A7M4FGK9_CROPO</name>
<evidence type="ECO:0000256" key="1">
    <source>
        <dbReference type="SAM" id="MobiDB-lite"/>
    </source>
</evidence>
<dbReference type="Gene3D" id="1.20.900.10">
    <property type="entry name" value="Dbl homology (DH) domain"/>
    <property type="match status" value="1"/>
</dbReference>
<dbReference type="GO" id="GO:0005085">
    <property type="term" value="F:guanyl-nucleotide exchange factor activity"/>
    <property type="evidence" value="ECO:0007669"/>
    <property type="project" value="InterPro"/>
</dbReference>
<keyword evidence="4" id="KW-1185">Reference proteome</keyword>
<dbReference type="Pfam" id="PF00621">
    <property type="entry name" value="RhoGEF"/>
    <property type="match status" value="1"/>
</dbReference>
<dbReference type="InterPro" id="IPR000219">
    <property type="entry name" value="DH_dom"/>
</dbReference>
<dbReference type="GeneTree" id="ENSGT01030000234571"/>